<dbReference type="SUPFAM" id="SSF52096">
    <property type="entry name" value="ClpP/crotonase"/>
    <property type="match status" value="1"/>
</dbReference>
<dbReference type="Pfam" id="PF00378">
    <property type="entry name" value="ECH_1"/>
    <property type="match status" value="1"/>
</dbReference>
<dbReference type="PANTHER" id="PTHR11941">
    <property type="entry name" value="ENOYL-COA HYDRATASE-RELATED"/>
    <property type="match status" value="1"/>
</dbReference>
<accession>A0ABP7N8K0</accession>
<dbReference type="CDD" id="cd06558">
    <property type="entry name" value="crotonase-like"/>
    <property type="match status" value="1"/>
</dbReference>
<keyword evidence="2" id="KW-0443">Lipid metabolism</keyword>
<dbReference type="Gene3D" id="1.10.12.10">
    <property type="entry name" value="Lyase 2-enoyl-coa Hydratase, Chain A, domain 2"/>
    <property type="match status" value="1"/>
</dbReference>
<gene>
    <name evidence="5" type="ORF">GCM10022383_15520</name>
</gene>
<dbReference type="Proteomes" id="UP001501591">
    <property type="component" value="Unassembled WGS sequence"/>
</dbReference>
<proteinExistence type="inferred from homology"/>
<dbReference type="PROSITE" id="PS00166">
    <property type="entry name" value="ENOYL_COA_HYDRATASE"/>
    <property type="match status" value="1"/>
</dbReference>
<dbReference type="NCBIfam" id="NF006100">
    <property type="entry name" value="PRK08252.1"/>
    <property type="match status" value="1"/>
</dbReference>
<evidence type="ECO:0000313" key="6">
    <source>
        <dbReference type="Proteomes" id="UP001501591"/>
    </source>
</evidence>
<evidence type="ECO:0000313" key="5">
    <source>
        <dbReference type="EMBL" id="GAA3938293.1"/>
    </source>
</evidence>
<dbReference type="PANTHER" id="PTHR11941:SF169">
    <property type="entry name" value="(7AS)-7A-METHYL-1,5-DIOXO-2,3,5,6,7,7A-HEXAHYDRO-1H-INDENE-CARBOXYL-COA HYDROLASE"/>
    <property type="match status" value="1"/>
</dbReference>
<dbReference type="InterPro" id="IPR018376">
    <property type="entry name" value="Enoyl-CoA_hyd/isom_CS"/>
</dbReference>
<evidence type="ECO:0000256" key="4">
    <source>
        <dbReference type="RuleBase" id="RU003707"/>
    </source>
</evidence>
<dbReference type="EMBL" id="BAABCP010000001">
    <property type="protein sequence ID" value="GAA3938293.1"/>
    <property type="molecule type" value="Genomic_DNA"/>
</dbReference>
<evidence type="ECO:0000256" key="3">
    <source>
        <dbReference type="ARBA" id="ARBA00023239"/>
    </source>
</evidence>
<dbReference type="InterPro" id="IPR029045">
    <property type="entry name" value="ClpP/crotonase-like_dom_sf"/>
</dbReference>
<dbReference type="InterPro" id="IPR014748">
    <property type="entry name" value="Enoyl-CoA_hydra_C"/>
</dbReference>
<sequence>MSLDLAERLAAALDEFDARADLRVAVLTGAAGTFCAGMDLKGFARGELPLIPGRGFGGLVERPPDKPLIAAVEGYALGGGFELALACDLIVACETADFGLPEVRRGLTANAGGLLRLHRRIPYNRAMELVLTGRMLPATEAFELGLISRITPEGSALATAVELAETIASNAPLAVTTSKRVIRESVDWPQPEMFQRQLPLIAPIRASKDAQEGARAFAEKRTPIWTGS</sequence>
<name>A0ABP7N8K0_9MICO</name>
<organism evidence="5 6">
    <name type="scientific">Microbacterium soli</name>
    <dbReference type="NCBI Taxonomy" id="446075"/>
    <lineage>
        <taxon>Bacteria</taxon>
        <taxon>Bacillati</taxon>
        <taxon>Actinomycetota</taxon>
        <taxon>Actinomycetes</taxon>
        <taxon>Micrococcales</taxon>
        <taxon>Microbacteriaceae</taxon>
        <taxon>Microbacterium</taxon>
    </lineage>
</organism>
<protein>
    <submittedName>
        <fullName evidence="5">Crotonase/enoyl-CoA hydratase family protein</fullName>
    </submittedName>
</protein>
<comment type="caution">
    <text evidence="5">The sequence shown here is derived from an EMBL/GenBank/DDBJ whole genome shotgun (WGS) entry which is preliminary data.</text>
</comment>
<keyword evidence="6" id="KW-1185">Reference proteome</keyword>
<evidence type="ECO:0000256" key="2">
    <source>
        <dbReference type="ARBA" id="ARBA00023098"/>
    </source>
</evidence>
<comment type="similarity">
    <text evidence="1 4">Belongs to the enoyl-CoA hydratase/isomerase family.</text>
</comment>
<dbReference type="InterPro" id="IPR001753">
    <property type="entry name" value="Enoyl-CoA_hydra/iso"/>
</dbReference>
<keyword evidence="3" id="KW-0456">Lyase</keyword>
<reference evidence="6" key="1">
    <citation type="journal article" date="2019" name="Int. J. Syst. Evol. Microbiol.">
        <title>The Global Catalogue of Microorganisms (GCM) 10K type strain sequencing project: providing services to taxonomists for standard genome sequencing and annotation.</title>
        <authorList>
            <consortium name="The Broad Institute Genomics Platform"/>
            <consortium name="The Broad Institute Genome Sequencing Center for Infectious Disease"/>
            <person name="Wu L."/>
            <person name="Ma J."/>
        </authorList>
    </citation>
    <scope>NUCLEOTIDE SEQUENCE [LARGE SCALE GENOMIC DNA]</scope>
    <source>
        <strain evidence="6">JCM 17024</strain>
    </source>
</reference>
<evidence type="ECO:0000256" key="1">
    <source>
        <dbReference type="ARBA" id="ARBA00005254"/>
    </source>
</evidence>
<dbReference type="Gene3D" id="3.90.226.10">
    <property type="entry name" value="2-enoyl-CoA Hydratase, Chain A, domain 1"/>
    <property type="match status" value="1"/>
</dbReference>